<evidence type="ECO:0000313" key="2">
    <source>
        <dbReference type="Proteomes" id="UP000327191"/>
    </source>
</evidence>
<dbReference type="EMBL" id="CABVJE010000037">
    <property type="protein sequence ID" value="VVQ24596.1"/>
    <property type="molecule type" value="Genomic_DNA"/>
</dbReference>
<organism evidence="1 2">
    <name type="scientific">Pseudomonas fluorescens</name>
    <dbReference type="NCBI Taxonomy" id="294"/>
    <lineage>
        <taxon>Bacteria</taxon>
        <taxon>Pseudomonadati</taxon>
        <taxon>Pseudomonadota</taxon>
        <taxon>Gammaproteobacteria</taxon>
        <taxon>Pseudomonadales</taxon>
        <taxon>Pseudomonadaceae</taxon>
        <taxon>Pseudomonas</taxon>
    </lineage>
</organism>
<accession>A0A5E7VPM3</accession>
<dbReference type="AlphaFoldDB" id="A0A5E7VPM3"/>
<proteinExistence type="predicted"/>
<gene>
    <name evidence="1" type="ORF">PS938_05623</name>
</gene>
<evidence type="ECO:0000313" key="1">
    <source>
        <dbReference type="EMBL" id="VVQ24596.1"/>
    </source>
</evidence>
<dbReference type="Proteomes" id="UP000327191">
    <property type="component" value="Unassembled WGS sequence"/>
</dbReference>
<name>A0A5E7VPM3_PSEFL</name>
<protein>
    <submittedName>
        <fullName evidence="1">Uncharacterized protein</fullName>
    </submittedName>
</protein>
<sequence>MVVTAGVVFGTRFSKLPPVVPVMVVLTVLPFT</sequence>
<reference evidence="1 2" key="1">
    <citation type="submission" date="2019-09" db="EMBL/GenBank/DDBJ databases">
        <authorList>
            <person name="Chandra G."/>
            <person name="Truman W A."/>
        </authorList>
    </citation>
    <scope>NUCLEOTIDE SEQUENCE [LARGE SCALE GENOMIC DNA]</scope>
    <source>
        <strain evidence="1">PS938</strain>
    </source>
</reference>